<accession>A0A1G8I1T5</accession>
<organism evidence="2 3">
    <name type="scientific">Vibrio xiamenensis</name>
    <dbReference type="NCBI Taxonomy" id="861298"/>
    <lineage>
        <taxon>Bacteria</taxon>
        <taxon>Pseudomonadati</taxon>
        <taxon>Pseudomonadota</taxon>
        <taxon>Gammaproteobacteria</taxon>
        <taxon>Vibrionales</taxon>
        <taxon>Vibrionaceae</taxon>
        <taxon>Vibrio</taxon>
    </lineage>
</organism>
<dbReference type="AlphaFoldDB" id="A0A1G8I1T5"/>
<keyword evidence="3" id="KW-1185">Reference proteome</keyword>
<evidence type="ECO:0000313" key="3">
    <source>
        <dbReference type="Proteomes" id="UP000198854"/>
    </source>
</evidence>
<proteinExistence type="predicted"/>
<gene>
    <name evidence="2" type="ORF">SAMN04488136_1762</name>
</gene>
<dbReference type="RefSeq" id="WP_093279600.1">
    <property type="nucleotide sequence ID" value="NZ_FNDD01000076.1"/>
</dbReference>
<dbReference type="EMBL" id="FNDD01000076">
    <property type="protein sequence ID" value="SDI12843.1"/>
    <property type="molecule type" value="Genomic_DNA"/>
</dbReference>
<feature type="region of interest" description="Disordered" evidence="1">
    <location>
        <begin position="1"/>
        <end position="25"/>
    </location>
</feature>
<feature type="compositionally biased region" description="Low complexity" evidence="1">
    <location>
        <begin position="1"/>
        <end position="17"/>
    </location>
</feature>
<protein>
    <submittedName>
        <fullName evidence="2">Uncharacterized protein</fullName>
    </submittedName>
</protein>
<name>A0A1G8I1T5_9VIBR</name>
<dbReference type="Proteomes" id="UP000198854">
    <property type="component" value="Unassembled WGS sequence"/>
</dbReference>
<evidence type="ECO:0000313" key="2">
    <source>
        <dbReference type="EMBL" id="SDI12843.1"/>
    </source>
</evidence>
<dbReference type="STRING" id="861298.SAMN04488136_1762"/>
<reference evidence="2 3" key="1">
    <citation type="submission" date="2016-10" db="EMBL/GenBank/DDBJ databases">
        <authorList>
            <person name="de Groot N.N."/>
        </authorList>
    </citation>
    <scope>NUCLEOTIDE SEQUENCE [LARGE SCALE GENOMIC DNA]</scope>
    <source>
        <strain evidence="2 3">CGMCC 1.10228</strain>
    </source>
</reference>
<sequence>MSIEITTTSLITGSTNTDGSGSAENLTVENGHEIDLSHYTTFDDQGNSEGAWTIVDGDTTVADRFNRYGDHETSITNTADWNDDGEKEIFVDTADYEHYVQSTLNTNLSLTIENYVDVNLHTTYLENTGELQFRIEGAKRGTIDLSDGRSGGVQLDIVAQSNGPSWGNMFEVTGSSGSDRVAIGGKEGTEYTEFSMDLAAGDDWFTASVLNAPASASQIRFVDGGDGVDTISIHDTEAGTLAEVDFVNFEIISANEHELTLNEDVLSHNGTQDAPLIVENTTELNFAGDVESITAKEYDYVNDHGVHKDGYYEVTVDYDDASYTVITDSVDDSWLA</sequence>
<dbReference type="OrthoDB" id="5891950at2"/>
<evidence type="ECO:0000256" key="1">
    <source>
        <dbReference type="SAM" id="MobiDB-lite"/>
    </source>
</evidence>